<feature type="domain" description="Myb-like" evidence="10">
    <location>
        <begin position="62"/>
        <end position="112"/>
    </location>
</feature>
<keyword evidence="2" id="KW-0677">Repeat</keyword>
<feature type="domain" description="HTH myb-type" evidence="11">
    <location>
        <begin position="9"/>
        <end position="61"/>
    </location>
</feature>
<organism evidence="12 13">
    <name type="scientific">Theobroma cacao</name>
    <name type="common">Cacao</name>
    <name type="synonym">Cocoa</name>
    <dbReference type="NCBI Taxonomy" id="3641"/>
    <lineage>
        <taxon>Eukaryota</taxon>
        <taxon>Viridiplantae</taxon>
        <taxon>Streptophyta</taxon>
        <taxon>Embryophyta</taxon>
        <taxon>Tracheophyta</taxon>
        <taxon>Spermatophyta</taxon>
        <taxon>Magnoliopsida</taxon>
        <taxon>eudicotyledons</taxon>
        <taxon>Gunneridae</taxon>
        <taxon>Pentapetalae</taxon>
        <taxon>rosids</taxon>
        <taxon>malvids</taxon>
        <taxon>Malvales</taxon>
        <taxon>Malvaceae</taxon>
        <taxon>Byttnerioideae</taxon>
        <taxon>Theobroma</taxon>
    </lineage>
</organism>
<dbReference type="HOGENOM" id="CLU_028567_6_7_1"/>
<keyword evidence="7" id="KW-0539">Nucleus</keyword>
<dbReference type="OMA" id="GKKIQGH"/>
<evidence type="ECO:0000313" key="12">
    <source>
        <dbReference type="EMBL" id="EOY27233.1"/>
    </source>
</evidence>
<dbReference type="Gene3D" id="1.10.10.60">
    <property type="entry name" value="Homeodomain-like"/>
    <property type="match status" value="2"/>
</dbReference>
<evidence type="ECO:0000256" key="9">
    <source>
        <dbReference type="SAM" id="MobiDB-lite"/>
    </source>
</evidence>
<dbReference type="CDD" id="cd00167">
    <property type="entry name" value="SANT"/>
    <property type="match status" value="2"/>
</dbReference>
<keyword evidence="12" id="KW-0371">Homeobox</keyword>
<evidence type="ECO:0000256" key="3">
    <source>
        <dbReference type="ARBA" id="ARBA00023015"/>
    </source>
</evidence>
<dbReference type="EMBL" id="CM001884">
    <property type="protein sequence ID" value="EOY27233.1"/>
    <property type="molecule type" value="Genomic_DNA"/>
</dbReference>
<sequence length="298" mass="34166">MGRSPCCSKEGLNRGAWTAMEDRILKDYIKIHGEGQWRNLPKRAGLKRCGKSCRLRWLNYLRPDIKRGNITRDEEELIIRLHKLLGNRWSLIAGRLPGRTDNEIKNYWNTNIGKKLQDKQSRSLSNRKPSNRSQQKANPTIETSARLPSEAKLTSCVIRTKATRCTKVFINVPEPQLEDTYKPSVLRPFPLPEEPESSEFVPKEDNDPSNLMIDLEVDENFLSEFLNSEFSQLQPSHFQNKGDSYSNSDTCDPGQYSSTNSDQSLFLSNDMMQDADFTSMASLMESELDWLQDQADPN</sequence>
<keyword evidence="13" id="KW-1185">Reference proteome</keyword>
<dbReference type="OrthoDB" id="2143914at2759"/>
<evidence type="ECO:0000313" key="13">
    <source>
        <dbReference type="Proteomes" id="UP000026915"/>
    </source>
</evidence>
<accession>A0A061GCW5</accession>
<dbReference type="GO" id="GO:0006355">
    <property type="term" value="P:regulation of DNA-templated transcription"/>
    <property type="evidence" value="ECO:0000318"/>
    <property type="project" value="GO_Central"/>
</dbReference>
<evidence type="ECO:0000256" key="6">
    <source>
        <dbReference type="ARBA" id="ARBA00023163"/>
    </source>
</evidence>
<evidence type="ECO:0000256" key="4">
    <source>
        <dbReference type="ARBA" id="ARBA00023125"/>
    </source>
</evidence>
<evidence type="ECO:0000256" key="7">
    <source>
        <dbReference type="ARBA" id="ARBA00023242"/>
    </source>
</evidence>
<feature type="compositionally biased region" description="Polar residues" evidence="9">
    <location>
        <begin position="122"/>
        <end position="143"/>
    </location>
</feature>
<name>A0A061GCW5_THECC</name>
<dbReference type="FunFam" id="1.10.10.60:FF:000302">
    <property type="entry name" value="Transcription factor TT2"/>
    <property type="match status" value="1"/>
</dbReference>
<keyword evidence="5" id="KW-0010">Activator</keyword>
<dbReference type="Proteomes" id="UP000026915">
    <property type="component" value="Chromosome 6"/>
</dbReference>
<gene>
    <name evidence="12" type="ORF">TCM_029121</name>
</gene>
<dbReference type="SMART" id="SM00717">
    <property type="entry name" value="SANT"/>
    <property type="match status" value="2"/>
</dbReference>
<feature type="domain" description="Myb-like" evidence="10">
    <location>
        <begin position="9"/>
        <end position="61"/>
    </location>
</feature>
<dbReference type="AlphaFoldDB" id="A0A061GCW5"/>
<feature type="region of interest" description="Disordered" evidence="9">
    <location>
        <begin position="115"/>
        <end position="145"/>
    </location>
</feature>
<dbReference type="InterPro" id="IPR009057">
    <property type="entry name" value="Homeodomain-like_sf"/>
</dbReference>
<dbReference type="InParanoid" id="A0A061GCW5"/>
<dbReference type="Pfam" id="PF00249">
    <property type="entry name" value="Myb_DNA-binding"/>
    <property type="match status" value="2"/>
</dbReference>
<keyword evidence="6" id="KW-0804">Transcription</keyword>
<evidence type="ECO:0000256" key="8">
    <source>
        <dbReference type="ARBA" id="ARBA00083772"/>
    </source>
</evidence>
<dbReference type="PANTHER" id="PTHR47999">
    <property type="entry name" value="TRANSCRIPTION FACTOR MYB8-RELATED-RELATED"/>
    <property type="match status" value="1"/>
</dbReference>
<protein>
    <recommendedName>
        <fullName evidence="8">Myb-related protein 123</fullName>
    </recommendedName>
</protein>
<dbReference type="Gramene" id="EOY27233">
    <property type="protein sequence ID" value="EOY27233"/>
    <property type="gene ID" value="TCM_029121"/>
</dbReference>
<keyword evidence="4 12" id="KW-0238">DNA-binding</keyword>
<dbReference type="GO" id="GO:0005634">
    <property type="term" value="C:nucleus"/>
    <property type="evidence" value="ECO:0000318"/>
    <property type="project" value="GO_Central"/>
</dbReference>
<dbReference type="GO" id="GO:0000976">
    <property type="term" value="F:transcription cis-regulatory region binding"/>
    <property type="evidence" value="ECO:0000318"/>
    <property type="project" value="GO_Central"/>
</dbReference>
<dbReference type="PROSITE" id="PS50090">
    <property type="entry name" value="MYB_LIKE"/>
    <property type="match status" value="2"/>
</dbReference>
<comment type="subcellular location">
    <subcellularLocation>
        <location evidence="1">Nucleus</location>
    </subcellularLocation>
</comment>
<dbReference type="KEGG" id="tcc:18596211"/>
<dbReference type="SUPFAM" id="SSF46689">
    <property type="entry name" value="Homeodomain-like"/>
    <property type="match status" value="1"/>
</dbReference>
<keyword evidence="3" id="KW-0805">Transcription regulation</keyword>
<dbReference type="PANTHER" id="PTHR47999:SF86">
    <property type="entry name" value="MYB-RELATED PROTEIN MYB4-LIKE"/>
    <property type="match status" value="1"/>
</dbReference>
<evidence type="ECO:0000256" key="2">
    <source>
        <dbReference type="ARBA" id="ARBA00022737"/>
    </source>
</evidence>
<feature type="domain" description="HTH myb-type" evidence="11">
    <location>
        <begin position="62"/>
        <end position="116"/>
    </location>
</feature>
<evidence type="ECO:0000259" key="10">
    <source>
        <dbReference type="PROSITE" id="PS50090"/>
    </source>
</evidence>
<dbReference type="InterPro" id="IPR001005">
    <property type="entry name" value="SANT/Myb"/>
</dbReference>
<evidence type="ECO:0000256" key="5">
    <source>
        <dbReference type="ARBA" id="ARBA00023159"/>
    </source>
</evidence>
<dbReference type="eggNOG" id="KOG0048">
    <property type="taxonomic scope" value="Eukaryota"/>
</dbReference>
<dbReference type="PROSITE" id="PS51294">
    <property type="entry name" value="HTH_MYB"/>
    <property type="match status" value="2"/>
</dbReference>
<dbReference type="FunCoup" id="A0A061GCW5">
    <property type="interactions" value="1"/>
</dbReference>
<dbReference type="InterPro" id="IPR017930">
    <property type="entry name" value="Myb_dom"/>
</dbReference>
<evidence type="ECO:0000259" key="11">
    <source>
        <dbReference type="PROSITE" id="PS51294"/>
    </source>
</evidence>
<dbReference type="FunFam" id="1.10.10.60:FF:000001">
    <property type="entry name" value="MYB-related transcription factor"/>
    <property type="match status" value="1"/>
</dbReference>
<dbReference type="GO" id="GO:0030154">
    <property type="term" value="P:cell differentiation"/>
    <property type="evidence" value="ECO:0000318"/>
    <property type="project" value="GO_Central"/>
</dbReference>
<dbReference type="SMR" id="A0A061GCW5"/>
<feature type="region of interest" description="Disordered" evidence="9">
    <location>
        <begin position="236"/>
        <end position="261"/>
    </location>
</feature>
<reference evidence="12 13" key="1">
    <citation type="journal article" date="2013" name="Genome Biol.">
        <title>The genome sequence of the most widely cultivated cacao type and its use to identify candidate genes regulating pod color.</title>
        <authorList>
            <person name="Motamayor J.C."/>
            <person name="Mockaitis K."/>
            <person name="Schmutz J."/>
            <person name="Haiminen N."/>
            <person name="Iii D.L."/>
            <person name="Cornejo O."/>
            <person name="Findley S.D."/>
            <person name="Zheng P."/>
            <person name="Utro F."/>
            <person name="Royaert S."/>
            <person name="Saski C."/>
            <person name="Jenkins J."/>
            <person name="Podicheti R."/>
            <person name="Zhao M."/>
            <person name="Scheffler B.E."/>
            <person name="Stack J.C."/>
            <person name="Feltus F.A."/>
            <person name="Mustiga G.M."/>
            <person name="Amores F."/>
            <person name="Phillips W."/>
            <person name="Marelli J.P."/>
            <person name="May G.D."/>
            <person name="Shapiro H."/>
            <person name="Ma J."/>
            <person name="Bustamante C.D."/>
            <person name="Schnell R.J."/>
            <person name="Main D."/>
            <person name="Gilbert D."/>
            <person name="Parida L."/>
            <person name="Kuhn D.N."/>
        </authorList>
    </citation>
    <scope>NUCLEOTIDE SEQUENCE [LARGE SCALE GENOMIC DNA]</scope>
    <source>
        <strain evidence="13">cv. Matina 1-6</strain>
    </source>
</reference>
<dbReference type="InterPro" id="IPR015495">
    <property type="entry name" value="Myb_TF_plants"/>
</dbReference>
<dbReference type="Gramene" id="Tc06v2_t009770.1">
    <property type="protein sequence ID" value="Tc06v2_p009770.1"/>
    <property type="gene ID" value="Tc06v2_g009770"/>
</dbReference>
<evidence type="ECO:0000256" key="1">
    <source>
        <dbReference type="ARBA" id="ARBA00004123"/>
    </source>
</evidence>
<proteinExistence type="predicted"/>